<dbReference type="Proteomes" id="UP001557465">
    <property type="component" value="Unassembled WGS sequence"/>
</dbReference>
<gene>
    <name evidence="1" type="ORF">AB4874_05595</name>
</gene>
<evidence type="ECO:0000313" key="2">
    <source>
        <dbReference type="Proteomes" id="UP001557465"/>
    </source>
</evidence>
<name>A0ABV3TIJ7_9RHOB</name>
<proteinExistence type="predicted"/>
<dbReference type="EMBL" id="JBFRYC010000003">
    <property type="protein sequence ID" value="MEX1661124.1"/>
    <property type="molecule type" value="Genomic_DNA"/>
</dbReference>
<organism evidence="1 2">
    <name type="scientific">Thioclava arctica</name>
    <dbReference type="NCBI Taxonomy" id="3238301"/>
    <lineage>
        <taxon>Bacteria</taxon>
        <taxon>Pseudomonadati</taxon>
        <taxon>Pseudomonadota</taxon>
        <taxon>Alphaproteobacteria</taxon>
        <taxon>Rhodobacterales</taxon>
        <taxon>Paracoccaceae</taxon>
        <taxon>Thioclava</taxon>
    </lineage>
</organism>
<dbReference type="RefSeq" id="WP_295534147.1">
    <property type="nucleotide sequence ID" value="NZ_JBFRYC010000003.1"/>
</dbReference>
<reference evidence="1 2" key="1">
    <citation type="journal article" date="2011" name="Int. J. Syst. Evol. Microbiol.">
        <title>Zhongshania antarctica gen. nov., sp. nov. and Zhongshania guokunii sp. nov., gammaproteobacteria respectively isolated from coastal attached (fast) ice and surface seawater of the Antarctic.</title>
        <authorList>
            <person name="Li H.J."/>
            <person name="Zhang X.Y."/>
            <person name="Chen C.X."/>
            <person name="Zhang Y.J."/>
            <person name="Gao Z.M."/>
            <person name="Yu Y."/>
            <person name="Chen X.L."/>
            <person name="Chen B."/>
            <person name="Zhang Y.Z."/>
        </authorList>
    </citation>
    <scope>NUCLEOTIDE SEQUENCE [LARGE SCALE GENOMIC DNA]</scope>
    <source>
        <strain evidence="1 2">15-R06ZXC-3</strain>
    </source>
</reference>
<sequence length="115" mass="12709">MEFLPKELLEGLRVAQKRKSAKTSRLRVLADGASWRVLRRFKGGFALDADRVSHLRGYVDLYDGSTHIATCLIIASEVADGELICNVKRETAVADRAPLDFVFEGPEIAGYLSKA</sequence>
<comment type="caution">
    <text evidence="1">The sequence shown here is derived from an EMBL/GenBank/DDBJ whole genome shotgun (WGS) entry which is preliminary data.</text>
</comment>
<protein>
    <submittedName>
        <fullName evidence="1">Uncharacterized protein</fullName>
    </submittedName>
</protein>
<accession>A0ABV3TIJ7</accession>
<keyword evidence="2" id="KW-1185">Reference proteome</keyword>
<evidence type="ECO:0000313" key="1">
    <source>
        <dbReference type="EMBL" id="MEX1661124.1"/>
    </source>
</evidence>